<evidence type="ECO:0000256" key="2">
    <source>
        <dbReference type="SAM" id="SignalP"/>
    </source>
</evidence>
<evidence type="ECO:0008006" key="5">
    <source>
        <dbReference type="Google" id="ProtNLM"/>
    </source>
</evidence>
<evidence type="ECO:0000313" key="4">
    <source>
        <dbReference type="Proteomes" id="UP000249082"/>
    </source>
</evidence>
<comment type="caution">
    <text evidence="3">The sequence shown here is derived from an EMBL/GenBank/DDBJ whole genome shotgun (WGS) entry which is preliminary data.</text>
</comment>
<reference evidence="3 4" key="1">
    <citation type="submission" date="2017-08" db="EMBL/GenBank/DDBJ databases">
        <title>Infants hospitalized years apart are colonized by the same room-sourced microbial strains.</title>
        <authorList>
            <person name="Brooks B."/>
            <person name="Olm M.R."/>
            <person name="Firek B.A."/>
            <person name="Baker R."/>
            <person name="Thomas B.C."/>
            <person name="Morowitz M.J."/>
            <person name="Banfield J.F."/>
        </authorList>
    </citation>
    <scope>NUCLEOTIDE SEQUENCE [LARGE SCALE GENOMIC DNA]</scope>
    <source>
        <strain evidence="3">S2_005_002_R2_33</strain>
    </source>
</reference>
<evidence type="ECO:0000256" key="1">
    <source>
        <dbReference type="SAM" id="MobiDB-lite"/>
    </source>
</evidence>
<accession>A0A2W5NM67</accession>
<proteinExistence type="predicted"/>
<dbReference type="AlphaFoldDB" id="A0A2W5NM67"/>
<dbReference type="EMBL" id="QFPX01000023">
    <property type="protein sequence ID" value="PZQ51865.1"/>
    <property type="molecule type" value="Genomic_DNA"/>
</dbReference>
<feature type="signal peptide" evidence="2">
    <location>
        <begin position="1"/>
        <end position="27"/>
    </location>
</feature>
<protein>
    <recommendedName>
        <fullName evidence="5">Transporter</fullName>
    </recommendedName>
</protein>
<name>A0A2W5NM67_9SPHN</name>
<dbReference type="Proteomes" id="UP000249082">
    <property type="component" value="Unassembled WGS sequence"/>
</dbReference>
<sequence length="281" mass="29965">MRIPAMKHFVLPAALLSAGAMSEPARAQEAEPPSGTGASAASDGQALADQLANPVSSLISVPLQSNYDCCYGPAGGDRYTLNIQPVIPLGLSKDWNLITRTILPVISQEETVRGAGGDTGLGDTLQSFFLSPKAAKNGIVWGVGPAILWPTGKSTFTADKFGAGPTAVLLKQNRGLTYGFLANHIWSFAGKSSASSVSQTFMQPFITKTLPDSTSFALNTETSYDWKNKDWVVPVNLSVSHVVKFGKQPVSLGVGARYYPERARNGPEWGARFVMTLLFPE</sequence>
<feature type="chain" id="PRO_5016087813" description="Transporter" evidence="2">
    <location>
        <begin position="28"/>
        <end position="281"/>
    </location>
</feature>
<keyword evidence="2" id="KW-0732">Signal</keyword>
<organism evidence="3 4">
    <name type="scientific">Novosphingobium pentaromativorans</name>
    <dbReference type="NCBI Taxonomy" id="205844"/>
    <lineage>
        <taxon>Bacteria</taxon>
        <taxon>Pseudomonadati</taxon>
        <taxon>Pseudomonadota</taxon>
        <taxon>Alphaproteobacteria</taxon>
        <taxon>Sphingomonadales</taxon>
        <taxon>Sphingomonadaceae</taxon>
        <taxon>Novosphingobium</taxon>
    </lineage>
</organism>
<feature type="region of interest" description="Disordered" evidence="1">
    <location>
        <begin position="22"/>
        <end position="43"/>
    </location>
</feature>
<gene>
    <name evidence="3" type="ORF">DI555_20095</name>
</gene>
<evidence type="ECO:0000313" key="3">
    <source>
        <dbReference type="EMBL" id="PZQ51865.1"/>
    </source>
</evidence>